<keyword evidence="3" id="KW-1185">Reference proteome</keyword>
<reference evidence="2 3" key="1">
    <citation type="submission" date="2018-06" db="EMBL/GenBank/DDBJ databases">
        <title>A transcriptomic atlas of mushroom development highlights an independent origin of complex multicellularity.</title>
        <authorList>
            <consortium name="DOE Joint Genome Institute"/>
            <person name="Krizsan K."/>
            <person name="Almasi E."/>
            <person name="Merenyi Z."/>
            <person name="Sahu N."/>
            <person name="Viragh M."/>
            <person name="Koszo T."/>
            <person name="Mondo S."/>
            <person name="Kiss B."/>
            <person name="Balint B."/>
            <person name="Kues U."/>
            <person name="Barry K."/>
            <person name="Hegedus J.C."/>
            <person name="Henrissat B."/>
            <person name="Johnson J."/>
            <person name="Lipzen A."/>
            <person name="Ohm R."/>
            <person name="Nagy I."/>
            <person name="Pangilinan J."/>
            <person name="Yan J."/>
            <person name="Xiong Y."/>
            <person name="Grigoriev I.V."/>
            <person name="Hibbett D.S."/>
            <person name="Nagy L.G."/>
        </authorList>
    </citation>
    <scope>NUCLEOTIDE SEQUENCE [LARGE SCALE GENOMIC DNA]</scope>
    <source>
        <strain evidence="2 3">SZMC22713</strain>
    </source>
</reference>
<proteinExistence type="predicted"/>
<feature type="region of interest" description="Disordered" evidence="1">
    <location>
        <begin position="1"/>
        <end position="26"/>
    </location>
</feature>
<evidence type="ECO:0000313" key="2">
    <source>
        <dbReference type="EMBL" id="TDL25257.1"/>
    </source>
</evidence>
<feature type="region of interest" description="Disordered" evidence="1">
    <location>
        <begin position="134"/>
        <end position="154"/>
    </location>
</feature>
<dbReference type="EMBL" id="ML170164">
    <property type="protein sequence ID" value="TDL25257.1"/>
    <property type="molecule type" value="Genomic_DNA"/>
</dbReference>
<dbReference type="Proteomes" id="UP000294933">
    <property type="component" value="Unassembled WGS sequence"/>
</dbReference>
<sequence>MTKARPRPVSDQPLGRRKPKGIVVNSDGDGVMTILDAATANLASLINPLDLEGSVGSKASDGQVNLDFKFGGKLAQIAELKPVEEQPPAKPQTLSDIIPPPAHPSCGPSMSFSMLEEDSSILKSICAKATAQQAARPRVDSESSSKCHARQVASHKHHSSELSFSALSSFGESQSYSFSRNHGRNESVFSIALVSSYGMLIWVHRSI</sequence>
<dbReference type="AlphaFoldDB" id="A0A4Y7QC40"/>
<dbReference type="OrthoDB" id="2563277at2759"/>
<dbReference type="VEuPathDB" id="FungiDB:BD410DRAFT_837468"/>
<name>A0A4Y7QC40_9AGAM</name>
<evidence type="ECO:0000256" key="1">
    <source>
        <dbReference type="SAM" id="MobiDB-lite"/>
    </source>
</evidence>
<protein>
    <submittedName>
        <fullName evidence="2">Uncharacterized protein</fullName>
    </submittedName>
</protein>
<organism evidence="2 3">
    <name type="scientific">Rickenella mellea</name>
    <dbReference type="NCBI Taxonomy" id="50990"/>
    <lineage>
        <taxon>Eukaryota</taxon>
        <taxon>Fungi</taxon>
        <taxon>Dikarya</taxon>
        <taxon>Basidiomycota</taxon>
        <taxon>Agaricomycotina</taxon>
        <taxon>Agaricomycetes</taxon>
        <taxon>Hymenochaetales</taxon>
        <taxon>Rickenellaceae</taxon>
        <taxon>Rickenella</taxon>
    </lineage>
</organism>
<dbReference type="STRING" id="50990.A0A4Y7QC40"/>
<accession>A0A4Y7QC40</accession>
<gene>
    <name evidence="2" type="ORF">BD410DRAFT_837468</name>
</gene>
<evidence type="ECO:0000313" key="3">
    <source>
        <dbReference type="Proteomes" id="UP000294933"/>
    </source>
</evidence>